<organism evidence="1 2">
    <name type="scientific">Batillaria attramentaria</name>
    <dbReference type="NCBI Taxonomy" id="370345"/>
    <lineage>
        <taxon>Eukaryota</taxon>
        <taxon>Metazoa</taxon>
        <taxon>Spiralia</taxon>
        <taxon>Lophotrochozoa</taxon>
        <taxon>Mollusca</taxon>
        <taxon>Gastropoda</taxon>
        <taxon>Caenogastropoda</taxon>
        <taxon>Sorbeoconcha</taxon>
        <taxon>Cerithioidea</taxon>
        <taxon>Batillariidae</taxon>
        <taxon>Batillaria</taxon>
    </lineage>
</organism>
<evidence type="ECO:0000313" key="1">
    <source>
        <dbReference type="EMBL" id="KAK7502321.1"/>
    </source>
</evidence>
<sequence length="106" mass="12385">MPAPKPLHSNVFFASRTVQSEADQPFSLESHIYQQPHQFCLRAPLNRVRSCQLPKDLPLNHNLPHERFYFERVTKAFIPQIRVSSVLHFFGYCTILRFAISHDPPK</sequence>
<gene>
    <name evidence="1" type="ORF">BaRGS_00006274</name>
</gene>
<dbReference type="Proteomes" id="UP001519460">
    <property type="component" value="Unassembled WGS sequence"/>
</dbReference>
<dbReference type="EMBL" id="JACVVK020000026">
    <property type="protein sequence ID" value="KAK7502321.1"/>
    <property type="molecule type" value="Genomic_DNA"/>
</dbReference>
<comment type="caution">
    <text evidence="1">The sequence shown here is derived from an EMBL/GenBank/DDBJ whole genome shotgun (WGS) entry which is preliminary data.</text>
</comment>
<evidence type="ECO:0000313" key="2">
    <source>
        <dbReference type="Proteomes" id="UP001519460"/>
    </source>
</evidence>
<accession>A0ABD0LTC6</accession>
<dbReference type="AlphaFoldDB" id="A0ABD0LTC6"/>
<reference evidence="1 2" key="1">
    <citation type="journal article" date="2023" name="Sci. Data">
        <title>Genome assembly of the Korean intertidal mud-creeper Batillaria attramentaria.</title>
        <authorList>
            <person name="Patra A.K."/>
            <person name="Ho P.T."/>
            <person name="Jun S."/>
            <person name="Lee S.J."/>
            <person name="Kim Y."/>
            <person name="Won Y.J."/>
        </authorList>
    </citation>
    <scope>NUCLEOTIDE SEQUENCE [LARGE SCALE GENOMIC DNA]</scope>
    <source>
        <strain evidence="1">Wonlab-2016</strain>
    </source>
</reference>
<keyword evidence="2" id="KW-1185">Reference proteome</keyword>
<proteinExistence type="predicted"/>
<protein>
    <submittedName>
        <fullName evidence="1">Uncharacterized protein</fullName>
    </submittedName>
</protein>
<name>A0ABD0LTC6_9CAEN</name>